<evidence type="ECO:0000256" key="8">
    <source>
        <dbReference type="SAM" id="MobiDB-lite"/>
    </source>
</evidence>
<reference evidence="10 11" key="2">
    <citation type="submission" date="2019-01" db="EMBL/GenBank/DDBJ databases">
        <title>A chromosome length genome reference of the Java medaka (oryzias javanicus).</title>
        <authorList>
            <person name="Herpin A."/>
            <person name="Takehana Y."/>
            <person name="Naruse K."/>
            <person name="Ansai S."/>
            <person name="Kawaguchi M."/>
        </authorList>
    </citation>
    <scope>NUCLEOTIDE SEQUENCE [LARGE SCALE GENOMIC DNA]</scope>
    <source>
        <strain evidence="10">RS831</strain>
        <tissue evidence="10">Whole body</tissue>
    </source>
</reference>
<evidence type="ECO:0000313" key="11">
    <source>
        <dbReference type="Proteomes" id="UP000283210"/>
    </source>
</evidence>
<keyword evidence="6" id="KW-0968">Cytoplasmic vesicle</keyword>
<dbReference type="GO" id="GO:0042742">
    <property type="term" value="P:defense response to bacterium"/>
    <property type="evidence" value="ECO:0007669"/>
    <property type="project" value="TreeGrafter"/>
</dbReference>
<feature type="compositionally biased region" description="Basic and acidic residues" evidence="8">
    <location>
        <begin position="146"/>
        <end position="167"/>
    </location>
</feature>
<dbReference type="GO" id="GO:0030133">
    <property type="term" value="C:transport vesicle"/>
    <property type="evidence" value="ECO:0007669"/>
    <property type="project" value="UniProtKB-SubCell"/>
</dbReference>
<dbReference type="InterPro" id="IPR018054">
    <property type="entry name" value="Chromogranin_CS"/>
</dbReference>
<organism evidence="10 11">
    <name type="scientific">Oryzias javanicus</name>
    <name type="common">Javanese ricefish</name>
    <name type="synonym">Aplocheilus javanicus</name>
    <dbReference type="NCBI Taxonomy" id="123683"/>
    <lineage>
        <taxon>Eukaryota</taxon>
        <taxon>Metazoa</taxon>
        <taxon>Chordata</taxon>
        <taxon>Craniata</taxon>
        <taxon>Vertebrata</taxon>
        <taxon>Euteleostomi</taxon>
        <taxon>Actinopterygii</taxon>
        <taxon>Neopterygii</taxon>
        <taxon>Teleostei</taxon>
        <taxon>Neoteleostei</taxon>
        <taxon>Acanthomorphata</taxon>
        <taxon>Ovalentaria</taxon>
        <taxon>Atherinomorphae</taxon>
        <taxon>Beloniformes</taxon>
        <taxon>Adrianichthyidae</taxon>
        <taxon>Oryziinae</taxon>
        <taxon>Oryzias</taxon>
    </lineage>
</organism>
<evidence type="ECO:0000256" key="6">
    <source>
        <dbReference type="ARBA" id="ARBA00023329"/>
    </source>
</evidence>
<dbReference type="OMA" id="ENDPAHH"/>
<evidence type="ECO:0000256" key="5">
    <source>
        <dbReference type="ARBA" id="ARBA00023157"/>
    </source>
</evidence>
<dbReference type="InterPro" id="IPR001990">
    <property type="entry name" value="Granin"/>
</dbReference>
<evidence type="ECO:0000256" key="2">
    <source>
        <dbReference type="ARBA" id="ARBA00004613"/>
    </source>
</evidence>
<dbReference type="AlphaFoldDB" id="A0A3S2MCM9"/>
<feature type="signal peptide" evidence="9">
    <location>
        <begin position="1"/>
        <end position="20"/>
    </location>
</feature>
<evidence type="ECO:0000256" key="1">
    <source>
        <dbReference type="ARBA" id="ARBA00004398"/>
    </source>
</evidence>
<keyword evidence="4" id="KW-0964">Secreted</keyword>
<accession>A0A3S2MCM9</accession>
<feature type="chain" id="PRO_5018774520" description="Chromogranin-A" evidence="9">
    <location>
        <begin position="21"/>
        <end position="307"/>
    </location>
</feature>
<feature type="compositionally biased region" description="Basic and acidic residues" evidence="8">
    <location>
        <begin position="236"/>
        <end position="248"/>
    </location>
</feature>
<name>A0A3S2MCM9_ORYJA</name>
<evidence type="ECO:0000256" key="3">
    <source>
        <dbReference type="ARBA" id="ARBA00005723"/>
    </source>
</evidence>
<keyword evidence="9" id="KW-0732">Signal</keyword>
<protein>
    <recommendedName>
        <fullName evidence="7">Chromogranin-A</fullName>
    </recommendedName>
</protein>
<feature type="region of interest" description="Disordered" evidence="8">
    <location>
        <begin position="113"/>
        <end position="283"/>
    </location>
</feature>
<evidence type="ECO:0000256" key="9">
    <source>
        <dbReference type="SAM" id="SignalP"/>
    </source>
</evidence>
<dbReference type="EMBL" id="CM012460">
    <property type="protein sequence ID" value="RVE56189.1"/>
    <property type="molecule type" value="Genomic_DNA"/>
</dbReference>
<dbReference type="GO" id="GO:0042583">
    <property type="term" value="C:chromaffin granule"/>
    <property type="evidence" value="ECO:0007669"/>
    <property type="project" value="TreeGrafter"/>
</dbReference>
<evidence type="ECO:0000256" key="4">
    <source>
        <dbReference type="ARBA" id="ARBA00022525"/>
    </source>
</evidence>
<dbReference type="OrthoDB" id="9948620at2759"/>
<feature type="compositionally biased region" description="Basic and acidic residues" evidence="8">
    <location>
        <begin position="264"/>
        <end position="283"/>
    </location>
</feature>
<reference evidence="10 11" key="1">
    <citation type="submission" date="2018-11" db="EMBL/GenBank/DDBJ databases">
        <authorList>
            <person name="Lopez-Roques C."/>
            <person name="Donnadieu C."/>
            <person name="Bouchez O."/>
            <person name="Klopp C."/>
            <person name="Cabau C."/>
            <person name="Zahm M."/>
        </authorList>
    </citation>
    <scope>NUCLEOTIDE SEQUENCE [LARGE SCALE GENOMIC DNA]</scope>
    <source>
        <strain evidence="10">RS831</strain>
        <tissue evidence="10">Whole body</tissue>
    </source>
</reference>
<evidence type="ECO:0000256" key="7">
    <source>
        <dbReference type="ARBA" id="ARBA00040787"/>
    </source>
</evidence>
<dbReference type="GO" id="GO:0046676">
    <property type="term" value="P:negative regulation of insulin secretion"/>
    <property type="evidence" value="ECO:0007669"/>
    <property type="project" value="TreeGrafter"/>
</dbReference>
<dbReference type="GO" id="GO:0005615">
    <property type="term" value="C:extracellular space"/>
    <property type="evidence" value="ECO:0007669"/>
    <property type="project" value="TreeGrafter"/>
</dbReference>
<proteinExistence type="inferred from homology"/>
<dbReference type="InterPro" id="IPR001819">
    <property type="entry name" value="Chromogranin_AB"/>
</dbReference>
<sequence>MPVPGRGLILLTLLSGCVVALPRPLSQLHTEDVELMRCIVEALADVLSEPRALPVSQECLVRLKTDGRLAVILRHHNFLKELQQIAAEGGHADALTPTTQVLHLADESTDQSMLKALGGPGEMSMLTQRKRARKGDGEEKEEEKEQPEGRGEVTADRGDWSDGEKDASTTNSSRSWSDGEASNKRPELFSQTHNSNKRGEKMKKEMRESVGRWTNGARSPNLNKKEDLQQTGVTHHSREAGEKEEVRRGAQRGPDGGLLLVHGAPERRRVLDEEGSASRKSEEIESLAAIESELEGVAQKLHELRRG</sequence>
<dbReference type="PANTHER" id="PTHR10583:SF1">
    <property type="entry name" value="CHROMOGRANIN-A"/>
    <property type="match status" value="1"/>
</dbReference>
<keyword evidence="5" id="KW-1015">Disulfide bond</keyword>
<dbReference type="Pfam" id="PF01271">
    <property type="entry name" value="Granin"/>
    <property type="match status" value="1"/>
</dbReference>
<keyword evidence="11" id="KW-1185">Reference proteome</keyword>
<dbReference type="PROSITE" id="PS00422">
    <property type="entry name" value="GRANINS_1"/>
    <property type="match status" value="1"/>
</dbReference>
<dbReference type="PROSITE" id="PS51257">
    <property type="entry name" value="PROKAR_LIPOPROTEIN"/>
    <property type="match status" value="1"/>
</dbReference>
<dbReference type="Proteomes" id="UP000283210">
    <property type="component" value="Chromosome 24"/>
</dbReference>
<dbReference type="GO" id="GO:0086030">
    <property type="term" value="P:adenylate cyclase-activating adrenergic receptor signaling pathway involved in cardiac muscle relaxation"/>
    <property type="evidence" value="ECO:0007669"/>
    <property type="project" value="TreeGrafter"/>
</dbReference>
<dbReference type="PANTHER" id="PTHR10583">
    <property type="entry name" value="CHROMOGRANIN"/>
    <property type="match status" value="1"/>
</dbReference>
<gene>
    <name evidence="10" type="ORF">OJAV_G00233540</name>
</gene>
<comment type="similarity">
    <text evidence="3">Belongs to the chromogranin/secretogranin protein family.</text>
</comment>
<dbReference type="GO" id="GO:0033604">
    <property type="term" value="P:negative regulation of catecholamine secretion"/>
    <property type="evidence" value="ECO:0007669"/>
    <property type="project" value="TreeGrafter"/>
</dbReference>
<feature type="compositionally biased region" description="Basic and acidic residues" evidence="8">
    <location>
        <begin position="197"/>
        <end position="210"/>
    </location>
</feature>
<comment type="subcellular location">
    <subcellularLocation>
        <location evidence="1">Cytoplasmic vesicle</location>
        <location evidence="1">Secretory vesicle</location>
    </subcellularLocation>
    <subcellularLocation>
        <location evidence="2">Secreted</location>
    </subcellularLocation>
</comment>
<evidence type="ECO:0000313" key="10">
    <source>
        <dbReference type="EMBL" id="RVE56189.1"/>
    </source>
</evidence>